<protein>
    <submittedName>
        <fullName evidence="3">Uncharacterized protein</fullName>
    </submittedName>
</protein>
<gene>
    <name evidence="3" type="ORF">TNCT_373991</name>
</gene>
<evidence type="ECO:0000313" key="3">
    <source>
        <dbReference type="EMBL" id="GFR12473.1"/>
    </source>
</evidence>
<keyword evidence="4" id="KW-1185">Reference proteome</keyword>
<reference evidence="3" key="1">
    <citation type="submission" date="2020-07" db="EMBL/GenBank/DDBJ databases">
        <title>Multicomponent nature underlies the extraordinary mechanical properties of spider dragline silk.</title>
        <authorList>
            <person name="Kono N."/>
            <person name="Nakamura H."/>
            <person name="Mori M."/>
            <person name="Yoshida Y."/>
            <person name="Ohtoshi R."/>
            <person name="Malay A.D."/>
            <person name="Moran D.A.P."/>
            <person name="Tomita M."/>
            <person name="Numata K."/>
            <person name="Arakawa K."/>
        </authorList>
    </citation>
    <scope>NUCLEOTIDE SEQUENCE</scope>
</reference>
<dbReference type="Proteomes" id="UP000887116">
    <property type="component" value="Unassembled WGS sequence"/>
</dbReference>
<dbReference type="EMBL" id="BMAO01036691">
    <property type="protein sequence ID" value="GFR12473.1"/>
    <property type="molecule type" value="Genomic_DNA"/>
</dbReference>
<proteinExistence type="predicted"/>
<keyword evidence="2" id="KW-0812">Transmembrane</keyword>
<feature type="compositionally biased region" description="Polar residues" evidence="1">
    <location>
        <begin position="124"/>
        <end position="139"/>
    </location>
</feature>
<evidence type="ECO:0000256" key="2">
    <source>
        <dbReference type="SAM" id="Phobius"/>
    </source>
</evidence>
<feature type="compositionally biased region" description="Basic and acidic residues" evidence="1">
    <location>
        <begin position="146"/>
        <end position="170"/>
    </location>
</feature>
<sequence>MDHKTLEKAILLVWLYFTIRILFVTYWDALFLPPVLIVLDSLFKDSKSDTQTLTDKDHFQRRRKNLESNKEQDQNLTKEDGLQKISKSTNTETDPYLNKNIAKIQEPSFAKLMDLKNSLKTESKNSQVPPNSSTLTINPSKKLIPTKEEISTSSKEDNMKDSKKNIKDSNLDQNYQNSRARFLLNEIIMDMKNSLRSENKISEAQLNPSTSKEDNMKDRKKNIKDTNLDQNDQNSRACFLLNQIITDMKNSLSSENKISEAQLNPSTSQPHEQRLQKR</sequence>
<comment type="caution">
    <text evidence="3">The sequence shown here is derived from an EMBL/GenBank/DDBJ whole genome shotgun (WGS) entry which is preliminary data.</text>
</comment>
<dbReference type="AlphaFoldDB" id="A0A8X6J6M1"/>
<keyword evidence="2" id="KW-0472">Membrane</keyword>
<evidence type="ECO:0000313" key="4">
    <source>
        <dbReference type="Proteomes" id="UP000887116"/>
    </source>
</evidence>
<accession>A0A8X6J6M1</accession>
<feature type="region of interest" description="Disordered" evidence="1">
    <location>
        <begin position="199"/>
        <end position="218"/>
    </location>
</feature>
<feature type="region of interest" description="Disordered" evidence="1">
    <location>
        <begin position="256"/>
        <end position="278"/>
    </location>
</feature>
<feature type="compositionally biased region" description="Polar residues" evidence="1">
    <location>
        <begin position="256"/>
        <end position="270"/>
    </location>
</feature>
<keyword evidence="2" id="KW-1133">Transmembrane helix</keyword>
<feature type="region of interest" description="Disordered" evidence="1">
    <location>
        <begin position="63"/>
        <end position="93"/>
    </location>
</feature>
<organism evidence="3 4">
    <name type="scientific">Trichonephila clavata</name>
    <name type="common">Joro spider</name>
    <name type="synonym">Nephila clavata</name>
    <dbReference type="NCBI Taxonomy" id="2740835"/>
    <lineage>
        <taxon>Eukaryota</taxon>
        <taxon>Metazoa</taxon>
        <taxon>Ecdysozoa</taxon>
        <taxon>Arthropoda</taxon>
        <taxon>Chelicerata</taxon>
        <taxon>Arachnida</taxon>
        <taxon>Araneae</taxon>
        <taxon>Araneomorphae</taxon>
        <taxon>Entelegynae</taxon>
        <taxon>Araneoidea</taxon>
        <taxon>Nephilidae</taxon>
        <taxon>Trichonephila</taxon>
    </lineage>
</organism>
<feature type="region of interest" description="Disordered" evidence="1">
    <location>
        <begin position="120"/>
        <end position="139"/>
    </location>
</feature>
<feature type="region of interest" description="Disordered" evidence="1">
    <location>
        <begin position="146"/>
        <end position="172"/>
    </location>
</feature>
<feature type="transmembrane region" description="Helical" evidence="2">
    <location>
        <begin position="9"/>
        <end position="27"/>
    </location>
</feature>
<name>A0A8X6J6M1_TRICU</name>
<evidence type="ECO:0000256" key="1">
    <source>
        <dbReference type="SAM" id="MobiDB-lite"/>
    </source>
</evidence>
<feature type="compositionally biased region" description="Basic and acidic residues" evidence="1">
    <location>
        <begin position="65"/>
        <end position="82"/>
    </location>
</feature>